<keyword evidence="3" id="KW-1185">Reference proteome</keyword>
<feature type="compositionally biased region" description="Basic and acidic residues" evidence="1">
    <location>
        <begin position="96"/>
        <end position="105"/>
    </location>
</feature>
<dbReference type="GO" id="GO:0000725">
    <property type="term" value="P:recombinational repair"/>
    <property type="evidence" value="ECO:0007669"/>
    <property type="project" value="TreeGrafter"/>
</dbReference>
<organism evidence="2 3">
    <name type="scientific">Hymenochirus boettgeri</name>
    <name type="common">Congo dwarf clawed frog</name>
    <dbReference type="NCBI Taxonomy" id="247094"/>
    <lineage>
        <taxon>Eukaryota</taxon>
        <taxon>Metazoa</taxon>
        <taxon>Chordata</taxon>
        <taxon>Craniata</taxon>
        <taxon>Vertebrata</taxon>
        <taxon>Euteleostomi</taxon>
        <taxon>Amphibia</taxon>
        <taxon>Batrachia</taxon>
        <taxon>Anura</taxon>
        <taxon>Pipoidea</taxon>
        <taxon>Pipidae</taxon>
        <taxon>Pipinae</taxon>
        <taxon>Hymenochirus</taxon>
    </lineage>
</organism>
<sequence>MPRRSASHGDTRKTRLCILKAQAGSASCDGSPPDKSAHPVCAPTRSLDHNTVSSWVMMLFILCRRCPHNLIRRRKCTFPARRRLRHLSSNSSMQIRTRDPNHSDLRASGTRSSAYKFPTLSFTRRRGAELNRRNFSLCETKNFVAVYTEQGRLSPLPQREYRAQISQAPLMCGRQNSKKVFLCQVPERATETLKKIAGGYASPVPGGSEEVLARDTPEHEYGLRITWRRRQELMKYLKARGRLKSSQMVVKT</sequence>
<dbReference type="InterPro" id="IPR029293">
    <property type="entry name" value="RHNO1"/>
</dbReference>
<feature type="region of interest" description="Disordered" evidence="1">
    <location>
        <begin position="91"/>
        <end position="110"/>
    </location>
</feature>
<evidence type="ECO:0000313" key="3">
    <source>
        <dbReference type="Proteomes" id="UP000812440"/>
    </source>
</evidence>
<comment type="caution">
    <text evidence="2">The sequence shown here is derived from an EMBL/GenBank/DDBJ whole genome shotgun (WGS) entry which is preliminary data.</text>
</comment>
<dbReference type="EMBL" id="JAACNH010000006">
    <property type="protein sequence ID" value="KAG8438475.1"/>
    <property type="molecule type" value="Genomic_DNA"/>
</dbReference>
<dbReference type="GO" id="GO:0071479">
    <property type="term" value="P:cellular response to ionizing radiation"/>
    <property type="evidence" value="ECO:0007669"/>
    <property type="project" value="InterPro"/>
</dbReference>
<dbReference type="PANTHER" id="PTHR35541:SF1">
    <property type="entry name" value="RAD9, HUS1, RAD1-INTERACTING NUCLEAR ORPHAN PROTEIN 1"/>
    <property type="match status" value="1"/>
</dbReference>
<dbReference type="AlphaFoldDB" id="A0A8T2IZU2"/>
<name>A0A8T2IZU2_9PIPI</name>
<dbReference type="PANTHER" id="PTHR35541">
    <property type="entry name" value="RAD9, HUS1, RAD1-INTERACTING NUCLEAR ORPHAN PROTEIN 1"/>
    <property type="match status" value="1"/>
</dbReference>
<dbReference type="OrthoDB" id="9942438at2759"/>
<evidence type="ECO:0000256" key="1">
    <source>
        <dbReference type="SAM" id="MobiDB-lite"/>
    </source>
</evidence>
<proteinExistence type="predicted"/>
<dbReference type="Proteomes" id="UP000812440">
    <property type="component" value="Chromosome 3"/>
</dbReference>
<dbReference type="GO" id="GO:0000077">
    <property type="term" value="P:DNA damage checkpoint signaling"/>
    <property type="evidence" value="ECO:0007669"/>
    <property type="project" value="InterPro"/>
</dbReference>
<dbReference type="GO" id="GO:0005634">
    <property type="term" value="C:nucleus"/>
    <property type="evidence" value="ECO:0007669"/>
    <property type="project" value="InterPro"/>
</dbReference>
<protein>
    <submittedName>
        <fullName evidence="2">Uncharacterized protein</fullName>
    </submittedName>
</protein>
<gene>
    <name evidence="2" type="ORF">GDO86_004879</name>
</gene>
<reference evidence="2" key="1">
    <citation type="thesis" date="2020" institute="ProQuest LLC" country="789 East Eisenhower Parkway, Ann Arbor, MI, USA">
        <title>Comparative Genomics and Chromosome Evolution.</title>
        <authorList>
            <person name="Mudd A.B."/>
        </authorList>
    </citation>
    <scope>NUCLEOTIDE SEQUENCE</scope>
    <source>
        <strain evidence="2">Female2</strain>
        <tissue evidence="2">Blood</tissue>
    </source>
</reference>
<evidence type="ECO:0000313" key="2">
    <source>
        <dbReference type="EMBL" id="KAG8438475.1"/>
    </source>
</evidence>
<dbReference type="GO" id="GO:0005694">
    <property type="term" value="C:chromosome"/>
    <property type="evidence" value="ECO:0007669"/>
    <property type="project" value="TreeGrafter"/>
</dbReference>
<dbReference type="Pfam" id="PF15319">
    <property type="entry name" value="RHINO"/>
    <property type="match status" value="1"/>
</dbReference>
<accession>A0A8T2IZU2</accession>